<dbReference type="EMBL" id="FCOE02000005">
    <property type="protein sequence ID" value="SAK54796.1"/>
    <property type="molecule type" value="Genomic_DNA"/>
</dbReference>
<gene>
    <name evidence="8" type="ORF">AWB80_02024</name>
</gene>
<dbReference type="OrthoDB" id="9811343at2"/>
<keyword evidence="5 7" id="KW-1133">Transmembrane helix</keyword>
<organism evidence="8 9">
    <name type="scientific">Caballeronia pedi</name>
    <dbReference type="NCBI Taxonomy" id="1777141"/>
    <lineage>
        <taxon>Bacteria</taxon>
        <taxon>Pseudomonadati</taxon>
        <taxon>Pseudomonadota</taxon>
        <taxon>Betaproteobacteria</taxon>
        <taxon>Burkholderiales</taxon>
        <taxon>Burkholderiaceae</taxon>
        <taxon>Caballeronia</taxon>
    </lineage>
</organism>
<dbReference type="Pfam" id="PF04226">
    <property type="entry name" value="Transgly_assoc"/>
    <property type="match status" value="1"/>
</dbReference>
<comment type="caution">
    <text evidence="8">The sequence shown here is derived from an EMBL/GenBank/DDBJ whole genome shotgun (WGS) entry which is preliminary data.</text>
</comment>
<proteinExistence type="inferred from homology"/>
<evidence type="ECO:0000256" key="1">
    <source>
        <dbReference type="ARBA" id="ARBA00004651"/>
    </source>
</evidence>
<comment type="similarity">
    <text evidence="2">Belongs to the UPF0410 family.</text>
</comment>
<dbReference type="GO" id="GO:0005886">
    <property type="term" value="C:plasma membrane"/>
    <property type="evidence" value="ECO:0007669"/>
    <property type="project" value="UniProtKB-SubCell"/>
</dbReference>
<dbReference type="PANTHER" id="PTHR33884">
    <property type="entry name" value="UPF0410 PROTEIN YMGE"/>
    <property type="match status" value="1"/>
</dbReference>
<evidence type="ECO:0000256" key="4">
    <source>
        <dbReference type="ARBA" id="ARBA00022692"/>
    </source>
</evidence>
<evidence type="ECO:0000313" key="8">
    <source>
        <dbReference type="EMBL" id="SAK54796.1"/>
    </source>
</evidence>
<protein>
    <submittedName>
        <fullName evidence="8">Transglycosylase-associated protein</fullName>
    </submittedName>
</protein>
<feature type="transmembrane region" description="Helical" evidence="7">
    <location>
        <begin position="60"/>
        <end position="79"/>
    </location>
</feature>
<evidence type="ECO:0000256" key="2">
    <source>
        <dbReference type="ARBA" id="ARBA00011006"/>
    </source>
</evidence>
<keyword evidence="9" id="KW-1185">Reference proteome</keyword>
<evidence type="ECO:0000256" key="6">
    <source>
        <dbReference type="ARBA" id="ARBA00023136"/>
    </source>
</evidence>
<sequence length="83" mass="8705">MLAFIGTLIVGLVVGLIARAVKPGDDNMGWIMTIVLGIAGSLIAGYVGRALGWYQPGQPAGWIASVIGAIILLVVWGMIRKRS</sequence>
<feature type="transmembrane region" description="Helical" evidence="7">
    <location>
        <begin position="28"/>
        <end position="48"/>
    </location>
</feature>
<reference evidence="8" key="1">
    <citation type="submission" date="2016-01" db="EMBL/GenBank/DDBJ databases">
        <authorList>
            <person name="Peeters C."/>
        </authorList>
    </citation>
    <scope>NUCLEOTIDE SEQUENCE [LARGE SCALE GENOMIC DNA]</scope>
    <source>
        <strain evidence="8">LMG 29323</strain>
    </source>
</reference>
<dbReference type="AlphaFoldDB" id="A0A158AB09"/>
<evidence type="ECO:0000256" key="7">
    <source>
        <dbReference type="SAM" id="Phobius"/>
    </source>
</evidence>
<keyword evidence="6 7" id="KW-0472">Membrane</keyword>
<evidence type="ECO:0000256" key="5">
    <source>
        <dbReference type="ARBA" id="ARBA00022989"/>
    </source>
</evidence>
<accession>A0A158AB09</accession>
<keyword evidence="4 7" id="KW-0812">Transmembrane</keyword>
<dbReference type="STRING" id="1777141.AWB80_02024"/>
<evidence type="ECO:0000256" key="3">
    <source>
        <dbReference type="ARBA" id="ARBA00022475"/>
    </source>
</evidence>
<dbReference type="Proteomes" id="UP000054911">
    <property type="component" value="Unassembled WGS sequence"/>
</dbReference>
<dbReference type="PANTHER" id="PTHR33884:SF7">
    <property type="entry name" value="BSL8023 PROTEIN"/>
    <property type="match status" value="1"/>
</dbReference>
<evidence type="ECO:0000313" key="9">
    <source>
        <dbReference type="Proteomes" id="UP000054911"/>
    </source>
</evidence>
<dbReference type="RefSeq" id="WP_061174527.1">
    <property type="nucleotide sequence ID" value="NZ_FCOE02000005.1"/>
</dbReference>
<comment type="subcellular location">
    <subcellularLocation>
        <location evidence="1">Cell membrane</location>
        <topology evidence="1">Multi-pass membrane protein</topology>
    </subcellularLocation>
</comment>
<keyword evidence="3" id="KW-1003">Cell membrane</keyword>
<name>A0A158AB09_9BURK</name>
<dbReference type="InterPro" id="IPR007341">
    <property type="entry name" value="Transgly_assoc"/>
</dbReference>